<evidence type="ECO:0000313" key="2">
    <source>
        <dbReference type="Proteomes" id="UP000177103"/>
    </source>
</evidence>
<comment type="caution">
    <text evidence="1">The sequence shown here is derived from an EMBL/GenBank/DDBJ whole genome shotgun (WGS) entry which is preliminary data.</text>
</comment>
<dbReference type="Proteomes" id="UP000177103">
    <property type="component" value="Unassembled WGS sequence"/>
</dbReference>
<name>A0A1G1W8R2_9BACT</name>
<dbReference type="AlphaFoldDB" id="A0A1G1W8R2"/>
<evidence type="ECO:0000313" key="1">
    <source>
        <dbReference type="EMBL" id="OGY23757.1"/>
    </source>
</evidence>
<dbReference type="EMBL" id="MHCQ01000039">
    <property type="protein sequence ID" value="OGY23757.1"/>
    <property type="molecule type" value="Genomic_DNA"/>
</dbReference>
<sequence>MGNFGGVELGEIVKRSCVVCGKQIAVTIYPSKRYIGGHYFGRLLSGNKSKSEYWECDKCFNE</sequence>
<organism evidence="1 2">
    <name type="scientific">Candidatus Woykebacteria bacterium RBG_13_40_7b</name>
    <dbReference type="NCBI Taxonomy" id="1802594"/>
    <lineage>
        <taxon>Bacteria</taxon>
        <taxon>Candidatus Woykeibacteriota</taxon>
    </lineage>
</organism>
<accession>A0A1G1W8R2</accession>
<gene>
    <name evidence="1" type="ORF">A2Y57_04490</name>
</gene>
<protein>
    <submittedName>
        <fullName evidence="1">Uncharacterized protein</fullName>
    </submittedName>
</protein>
<reference evidence="1 2" key="1">
    <citation type="journal article" date="2016" name="Nat. Commun.">
        <title>Thousands of microbial genomes shed light on interconnected biogeochemical processes in an aquifer system.</title>
        <authorList>
            <person name="Anantharaman K."/>
            <person name="Brown C.T."/>
            <person name="Hug L.A."/>
            <person name="Sharon I."/>
            <person name="Castelle C.J."/>
            <person name="Probst A.J."/>
            <person name="Thomas B.C."/>
            <person name="Singh A."/>
            <person name="Wilkins M.J."/>
            <person name="Karaoz U."/>
            <person name="Brodie E.L."/>
            <person name="Williams K.H."/>
            <person name="Hubbard S.S."/>
            <person name="Banfield J.F."/>
        </authorList>
    </citation>
    <scope>NUCLEOTIDE SEQUENCE [LARGE SCALE GENOMIC DNA]</scope>
</reference>
<proteinExistence type="predicted"/>